<dbReference type="KEGG" id="kne:92178715"/>
<dbReference type="RefSeq" id="XP_066804506.1">
    <property type="nucleotide sequence ID" value="XM_066944583.1"/>
</dbReference>
<name>A0AAW0Z2B4_9TREE</name>
<dbReference type="EMBL" id="JBCAWK010000003">
    <property type="protein sequence ID" value="KAK8864210.1"/>
    <property type="molecule type" value="Genomic_DNA"/>
</dbReference>
<dbReference type="Gene3D" id="1.10.10.60">
    <property type="entry name" value="Homeodomain-like"/>
    <property type="match status" value="2"/>
</dbReference>
<feature type="compositionally biased region" description="Low complexity" evidence="2">
    <location>
        <begin position="212"/>
        <end position="229"/>
    </location>
</feature>
<feature type="compositionally biased region" description="Pro residues" evidence="2">
    <location>
        <begin position="56"/>
        <end position="72"/>
    </location>
</feature>
<dbReference type="PROSITE" id="PS51293">
    <property type="entry name" value="SANT"/>
    <property type="match status" value="1"/>
</dbReference>
<evidence type="ECO:0000313" key="5">
    <source>
        <dbReference type="Proteomes" id="UP001388673"/>
    </source>
</evidence>
<feature type="compositionally biased region" description="Low complexity" evidence="2">
    <location>
        <begin position="692"/>
        <end position="706"/>
    </location>
</feature>
<feature type="compositionally biased region" description="Polar residues" evidence="2">
    <location>
        <begin position="1250"/>
        <end position="1267"/>
    </location>
</feature>
<dbReference type="SUPFAM" id="SSF46689">
    <property type="entry name" value="Homeodomain-like"/>
    <property type="match status" value="1"/>
</dbReference>
<evidence type="ECO:0000256" key="1">
    <source>
        <dbReference type="SAM" id="Coils"/>
    </source>
</evidence>
<feature type="compositionally biased region" description="Basic and acidic residues" evidence="2">
    <location>
        <begin position="137"/>
        <end position="178"/>
    </location>
</feature>
<feature type="compositionally biased region" description="Basic and acidic residues" evidence="2">
    <location>
        <begin position="462"/>
        <end position="489"/>
    </location>
</feature>
<dbReference type="GeneID" id="92178715"/>
<organism evidence="4 5">
    <name type="scientific">Kwoniella newhampshirensis</name>
    <dbReference type="NCBI Taxonomy" id="1651941"/>
    <lineage>
        <taxon>Eukaryota</taxon>
        <taxon>Fungi</taxon>
        <taxon>Dikarya</taxon>
        <taxon>Basidiomycota</taxon>
        <taxon>Agaricomycotina</taxon>
        <taxon>Tremellomycetes</taxon>
        <taxon>Tremellales</taxon>
        <taxon>Cryptococcaceae</taxon>
        <taxon>Kwoniella</taxon>
    </lineage>
</organism>
<evidence type="ECO:0000259" key="3">
    <source>
        <dbReference type="PROSITE" id="PS51293"/>
    </source>
</evidence>
<sequence>MSSSSYSPAKPPSSTPGPPARAGPSRWDAPGDDSSSSTRDREERTNGHSRSGEPSAPRPYAIPPWQNRPPPRQTFRPHPAAGSGSRPRSHSPSPPRRGYDRDRDRCFDVRDRPSVDPGRSGDLPPSRRASGFSSAPTRDRGPERDGGWGRDDRRWTDRRDDRDRDRERDRERFRDDLPRSVPPRPSSSSQVPPPRFHTDRSLPPRSPPSAPRGPRALAAATPPAYSTPRIPSGPRSIPQYNTPARDERERSPFQAREASRTFDRPTSSAGGPGPSSIAFASSQNVRRPSTPPETSAVPRAPRSMRGSSSPVETRRTRDYEGSSSVPASSIALPDVKADSQADADADLEEGEVVSPVQSARQPSLSWSYKPEDRDRRSWQQPRDRDRDRWERDREWERKRERDRRRAGSPSPPPQWTGKRNSEESWGGSGARGRRRSMSNPTRRRGPSSEEHTHSSRSPARPEPARESPEQSREASHAEQEALRLGHEGQADMDQNTELLDRPPTPPVPPPVVTSEDTPVESAPFPVENSTTGTLLEPPVVLSRPDTPALPPPVSDSGAEPDVAEQSAQEDSIDMEGVTDRPVTPALPPPSPTLGPKADSETVPAVEDVHMASPPKQAEHDVVSEAAGAEDVAGTDDDRVVPTAIDGEQLSNPLILKENALVPENHKSALRVSIVSPVQQTDFASVPSANEVSDLPALSPSRAAPSSVQSSELQTDQQREHSPPTPMAPTSPPDSAVTPALHSGATSVYVEIVHEQQDSVSSPASSAPVSQGKPDPPVTRNKSSLAANGALSSPSSPPLPPRRVTIAERRAVHLPPTNASLASPFGDKFAGKDPMPTADSTDVETEAGPKTADIDGRDSPLFEDPKEARLIAAIKSTQSQQIVFHGNSILAWNVATAPEDSSRILALDDEERELMLKDIVQPLEEQQRSTARLVAIAVSKEHASTEEKIERLKAEYLELDEEWREHCSFLDSLMEKRGPPPADLFSVPGAMLPVVTPGPVAPTTPIPEDLFNSRGNRRRGAGDAVTTEAEFEMILAGLADTAAKDPNFRASKTAAVVPDMLLDEERNLRYDDDNDLVTDPLAFYDFAGNAEPIWTPEERAQFVRRYMAYPKQFGRVSDGISNKTASDCVLYYYRTKKEVDYKGMLASKRGGGKKKSIPIKKGGKSAALLADLEKKKPTVSSKDESSTPARNGRGEREESIVPGTSARKGRPSASASGTPSEGGGPGRRRKAANLMMTAAVNSGNDDDDQMDSTATSRAGSEDPSSIVNSHGKAKMRMTVKTVKRPRISSVSDAATAQAQAVPSGLSATIAVPASADSSTTTPVVKDQPLDPDVAQTELLPPVKRAGKRRKVVNDPADPTVSTDVDPIIATSDDANTAATATVSLGDPASAPGVDKPARRSATNSYWSVEEKRRVKELVAIHGIDVKVIASQLKGKSERQVGNFLEGHKSELIEGRVGTSVTGAGRMTTEDEKNVNGMALQGGLNDTFKSTAQPTRTIYDTYPSFMSGPDRYEPRLGMFPPSPPQAATAGTQTPGGIAESPIKPISRPGGMRISALLNDDPPAAAADVKVNLPASDSMDAASDGTIDERDMDGVIRPSPRSNPPVPATQNGVQVLPSTYSRYEQHRPDLDRYRSSTSVSSSPAAFAPTPSNSTWNGASQPSHPDLVYPHRPATANPAAPRHRSSWDAHAQSHSHPHPHSHSYSHPHPGAHRTNSYSSGTRYEQPIPGYHHQQLPVHAQYSSERAFPHPHDRDMAERYALGHSPATAEYGTSLPSMNGVGHSTGNSQGNGGTAHRS</sequence>
<feature type="compositionally biased region" description="Low complexity" evidence="2">
    <location>
        <begin position="782"/>
        <end position="793"/>
    </location>
</feature>
<feature type="region of interest" description="Disordered" evidence="2">
    <location>
        <begin position="1756"/>
        <end position="1793"/>
    </location>
</feature>
<feature type="compositionally biased region" description="Polar residues" evidence="2">
    <location>
        <begin position="355"/>
        <end position="366"/>
    </location>
</feature>
<feature type="compositionally biased region" description="Polar residues" evidence="2">
    <location>
        <begin position="1709"/>
        <end position="1718"/>
    </location>
</feature>
<feature type="domain" description="SANT" evidence="3">
    <location>
        <begin position="1088"/>
        <end position="1139"/>
    </location>
</feature>
<feature type="compositionally biased region" description="Basic and acidic residues" evidence="2">
    <location>
        <begin position="1170"/>
        <end position="1184"/>
    </location>
</feature>
<feature type="compositionally biased region" description="Basic residues" evidence="2">
    <location>
        <begin position="431"/>
        <end position="445"/>
    </location>
</feature>
<feature type="coiled-coil region" evidence="1">
    <location>
        <begin position="934"/>
        <end position="961"/>
    </location>
</feature>
<feature type="compositionally biased region" description="Pro residues" evidence="2">
    <location>
        <begin position="180"/>
        <end position="195"/>
    </location>
</feature>
<keyword evidence="5" id="KW-1185">Reference proteome</keyword>
<evidence type="ECO:0000256" key="2">
    <source>
        <dbReference type="SAM" id="MobiDB-lite"/>
    </source>
</evidence>
<dbReference type="InterPro" id="IPR051571">
    <property type="entry name" value="N-CoR_corepressor"/>
</dbReference>
<feature type="region of interest" description="Disordered" evidence="2">
    <location>
        <begin position="685"/>
        <end position="859"/>
    </location>
</feature>
<feature type="compositionally biased region" description="Polar residues" evidence="2">
    <location>
        <begin position="1769"/>
        <end position="1783"/>
    </location>
</feature>
<proteinExistence type="predicted"/>
<dbReference type="InterPro" id="IPR001005">
    <property type="entry name" value="SANT/Myb"/>
</dbReference>
<dbReference type="GO" id="GO:0006357">
    <property type="term" value="P:regulation of transcription by RNA polymerase II"/>
    <property type="evidence" value="ECO:0007669"/>
    <property type="project" value="TreeGrafter"/>
</dbReference>
<dbReference type="CDD" id="cd00167">
    <property type="entry name" value="SANT"/>
    <property type="match status" value="2"/>
</dbReference>
<keyword evidence="1" id="KW-0175">Coiled coil</keyword>
<comment type="caution">
    <text evidence="4">The sequence shown here is derived from an EMBL/GenBank/DDBJ whole genome shotgun (WGS) entry which is preliminary data.</text>
</comment>
<feature type="compositionally biased region" description="Low complexity" evidence="2">
    <location>
        <begin position="22"/>
        <end position="37"/>
    </location>
</feature>
<dbReference type="PANTHER" id="PTHR13992:SF39">
    <property type="entry name" value="SMRTER, ISOFORM G"/>
    <property type="match status" value="1"/>
</dbReference>
<feature type="region of interest" description="Disordered" evidence="2">
    <location>
        <begin position="997"/>
        <end position="1018"/>
    </location>
</feature>
<feature type="compositionally biased region" description="Pro residues" evidence="2">
    <location>
        <begin position="502"/>
        <end position="511"/>
    </location>
</feature>
<feature type="compositionally biased region" description="Acidic residues" evidence="2">
    <location>
        <begin position="341"/>
        <end position="351"/>
    </location>
</feature>
<feature type="region of interest" description="Disordered" evidence="2">
    <location>
        <begin position="1519"/>
        <end position="1540"/>
    </location>
</feature>
<evidence type="ECO:0000313" key="4">
    <source>
        <dbReference type="EMBL" id="KAK8864210.1"/>
    </source>
</evidence>
<feature type="compositionally biased region" description="Basic and acidic residues" evidence="2">
    <location>
        <begin position="369"/>
        <end position="405"/>
    </location>
</feature>
<feature type="compositionally biased region" description="Low complexity" evidence="2">
    <location>
        <begin position="1632"/>
        <end position="1651"/>
    </location>
</feature>
<feature type="compositionally biased region" description="Low complexity" evidence="2">
    <location>
        <begin position="265"/>
        <end position="282"/>
    </location>
</feature>
<feature type="compositionally biased region" description="Low complexity" evidence="2">
    <location>
        <begin position="758"/>
        <end position="769"/>
    </location>
</feature>
<dbReference type="SMART" id="SM00717">
    <property type="entry name" value="SANT"/>
    <property type="match status" value="2"/>
</dbReference>
<dbReference type="InterPro" id="IPR017884">
    <property type="entry name" value="SANT_dom"/>
</dbReference>
<feature type="region of interest" description="Disordered" evidence="2">
    <location>
        <begin position="1379"/>
        <end position="1404"/>
    </location>
</feature>
<feature type="compositionally biased region" description="Basic and acidic residues" evidence="2">
    <location>
        <begin position="97"/>
        <end position="114"/>
    </location>
</feature>
<reference evidence="4 5" key="1">
    <citation type="journal article" date="2024" name="bioRxiv">
        <title>Comparative genomics of Cryptococcus and Kwoniella reveals pathogenesis evolution and contrasting karyotype dynamics via intercentromeric recombination or chromosome fusion.</title>
        <authorList>
            <person name="Coelho M.A."/>
            <person name="David-Palma M."/>
            <person name="Shea T."/>
            <person name="Bowers K."/>
            <person name="McGinley-Smith S."/>
            <person name="Mohammad A.W."/>
            <person name="Gnirke A."/>
            <person name="Yurkov A.M."/>
            <person name="Nowrousian M."/>
            <person name="Sun S."/>
            <person name="Cuomo C.A."/>
            <person name="Heitman J."/>
        </authorList>
    </citation>
    <scope>NUCLEOTIDE SEQUENCE [LARGE SCALE GENOMIC DNA]</scope>
    <source>
        <strain evidence="4 5">CBS 13917</strain>
    </source>
</reference>
<feature type="compositionally biased region" description="Basic residues" evidence="2">
    <location>
        <begin position="1270"/>
        <end position="1285"/>
    </location>
</feature>
<feature type="compositionally biased region" description="Polar residues" evidence="2">
    <location>
        <begin position="1605"/>
        <end position="1619"/>
    </location>
</feature>
<feature type="region of interest" description="Disordered" evidence="2">
    <location>
        <begin position="1169"/>
        <end position="1288"/>
    </location>
</feature>
<gene>
    <name evidence="4" type="ORF">IAR55_001456</name>
</gene>
<feature type="compositionally biased region" description="Pro residues" evidence="2">
    <location>
        <begin position="9"/>
        <end position="21"/>
    </location>
</feature>
<protein>
    <recommendedName>
        <fullName evidence="3">SANT domain-containing protein</fullName>
    </recommendedName>
</protein>
<feature type="compositionally biased region" description="Basic and acidic residues" evidence="2">
    <location>
        <begin position="244"/>
        <end position="263"/>
    </location>
</feature>
<accession>A0AAW0Z2B4</accession>
<feature type="compositionally biased region" description="Gly residues" evidence="2">
    <location>
        <begin position="1784"/>
        <end position="1793"/>
    </location>
</feature>
<feature type="compositionally biased region" description="Pro residues" evidence="2">
    <location>
        <begin position="722"/>
        <end position="731"/>
    </location>
</feature>
<feature type="region of interest" description="Disordered" evidence="2">
    <location>
        <begin position="1311"/>
        <end position="1366"/>
    </location>
</feature>
<dbReference type="PANTHER" id="PTHR13992">
    <property type="entry name" value="NUCLEAR RECEPTOR CO-REPRESSOR RELATED NCOR"/>
    <property type="match status" value="1"/>
</dbReference>
<feature type="compositionally biased region" description="Basic and acidic residues" evidence="2">
    <location>
        <begin position="1620"/>
        <end position="1631"/>
    </location>
</feature>
<feature type="compositionally biased region" description="Basic residues" evidence="2">
    <location>
        <begin position="1689"/>
        <end position="1707"/>
    </location>
</feature>
<feature type="region of interest" description="Disordered" evidence="2">
    <location>
        <begin position="1573"/>
        <end position="1724"/>
    </location>
</feature>
<feature type="region of interest" description="Disordered" evidence="2">
    <location>
        <begin position="1"/>
        <end position="637"/>
    </location>
</feature>
<dbReference type="InterPro" id="IPR009057">
    <property type="entry name" value="Homeodomain-like_sf"/>
</dbReference>
<dbReference type="Proteomes" id="UP001388673">
    <property type="component" value="Unassembled WGS sequence"/>
</dbReference>
<dbReference type="GO" id="GO:0034967">
    <property type="term" value="C:Set3 complex"/>
    <property type="evidence" value="ECO:0007669"/>
    <property type="project" value="TreeGrafter"/>
</dbReference>